<sequence length="879" mass="99236">MRDTAPYDDIVYDLLASIMRAQADIATRLSSTALGDIPDGLINRHFEWLTLHYPEGENRHLFDSFGGTFPLRTQALRARSQLPRAMRATLRARHALPWESDEDDLEAHAESEAFVQAEPTRISRLIKQSFVSVLDRERARYETTFDEDGQLVYLTGSNDSQVEIKSPLSVLREYLTIPGVPGSEAYALLPLRNVIFQLFQIYPDGVGPSSKASSFTVSDIEAALSHIWTSLRVRHYSKGQDTLPPEGRSEEGGMLRHFLAAMEVLWVRFANLDECRDYLSHAALRPERAEFAFVRSKHLERLPELGEVVNQLWGLPIPIRGADTLFRGGLKFSGRQGLVVGVHGGPGAGKTSLALALGATLAPFGINTLFITAEETTEDLEAKIESLVSDDLRRLSFFPKHPTEWIQFQNLSFGWSEPKEEDSLKTLESALLRLSQALGEGLSETDEPGASKPCRAIVVLDGIHDLVMTSHHSEGKNGGSLRQRLREFIFACRELRALVILTAGEDWAGDRALDYLVDVAIRLSHESVREPGRKPDRRITISKARHQLCAIGTHGIQLAGAKGVRFSPQINYQLDRKAIWKTRLAEMGVYKRVLELALSQKAFENFSHSSSKRIGRGRLDFQPSQLGVRLFRGSNIFLNGQGAGGKAALALKMAISPTVDQDEVHIQVPEKVLVVSFLYPQQYYINIREALLRLRRYEYGIGMRELRPTVNVMHLYPGNYRPDQLFNRIDWELESADLAGDPYTTIVIDGLHNVARQFPEIQEYPLFWPQIYTALRARPITIISTHTTFLSDHDSMTLNDRRIDPIMHLLIQNTDFRFEIDPLTSNWPPRPREKITSDDSNIFWLRTVAAINQPIPLPGLLWSRDRLLLFESGQARLPF</sequence>
<organism evidence="2 3">
    <name type="scientific">Sphingomonas psychrotolerans</name>
    <dbReference type="NCBI Taxonomy" id="1327635"/>
    <lineage>
        <taxon>Bacteria</taxon>
        <taxon>Pseudomonadati</taxon>
        <taxon>Pseudomonadota</taxon>
        <taxon>Alphaproteobacteria</taxon>
        <taxon>Sphingomonadales</taxon>
        <taxon>Sphingomonadaceae</taxon>
        <taxon>Sphingomonas</taxon>
    </lineage>
</organism>
<dbReference type="SUPFAM" id="SSF52540">
    <property type="entry name" value="P-loop containing nucleoside triphosphate hydrolases"/>
    <property type="match status" value="1"/>
</dbReference>
<keyword evidence="3" id="KW-1185">Reference proteome</keyword>
<protein>
    <recommendedName>
        <fullName evidence="1">AAA+ ATPase domain-containing protein</fullName>
    </recommendedName>
</protein>
<dbReference type="EMBL" id="CP024923">
    <property type="protein sequence ID" value="ATY32544.1"/>
    <property type="molecule type" value="Genomic_DNA"/>
</dbReference>
<dbReference type="InterPro" id="IPR014774">
    <property type="entry name" value="KaiC-like_dom"/>
</dbReference>
<dbReference type="SMART" id="SM00382">
    <property type="entry name" value="AAA"/>
    <property type="match status" value="1"/>
</dbReference>
<proteinExistence type="predicted"/>
<dbReference type="InterPro" id="IPR027417">
    <property type="entry name" value="P-loop_NTPase"/>
</dbReference>
<evidence type="ECO:0000259" key="1">
    <source>
        <dbReference type="SMART" id="SM00382"/>
    </source>
</evidence>
<dbReference type="KEGG" id="sphc:CVN68_11635"/>
<dbReference type="Gene3D" id="3.40.50.300">
    <property type="entry name" value="P-loop containing nucleotide triphosphate hydrolases"/>
    <property type="match status" value="1"/>
</dbReference>
<dbReference type="AlphaFoldDB" id="A0A2K8MHS7"/>
<evidence type="ECO:0000313" key="2">
    <source>
        <dbReference type="EMBL" id="ATY32544.1"/>
    </source>
</evidence>
<dbReference type="PANTHER" id="PTHR42926">
    <property type="match status" value="1"/>
</dbReference>
<dbReference type="InterPro" id="IPR003593">
    <property type="entry name" value="AAA+_ATPase"/>
</dbReference>
<reference evidence="2 3" key="1">
    <citation type="submission" date="2017-11" db="EMBL/GenBank/DDBJ databases">
        <title>Complete genome sequence of Sphingomonas sp. Strain Cra20, a psychrotolerant potential plant growth promoting rhizobacteria.</title>
        <authorList>
            <person name="Luo Y."/>
        </authorList>
    </citation>
    <scope>NUCLEOTIDE SEQUENCE [LARGE SCALE GENOMIC DNA]</scope>
    <source>
        <strain evidence="2 3">Cra20</strain>
    </source>
</reference>
<gene>
    <name evidence="2" type="ORF">CVN68_11635</name>
</gene>
<evidence type="ECO:0000313" key="3">
    <source>
        <dbReference type="Proteomes" id="UP000229081"/>
    </source>
</evidence>
<dbReference type="Proteomes" id="UP000229081">
    <property type="component" value="Chromosome"/>
</dbReference>
<dbReference type="PANTHER" id="PTHR42926:SF1">
    <property type="entry name" value="CIRCADIAN CLOCK OSCILLATOR PROTEIN KAIC 1"/>
    <property type="match status" value="1"/>
</dbReference>
<name>A0A2K8MHS7_9SPHN</name>
<dbReference type="OrthoDB" id="9787927at2"/>
<feature type="domain" description="AAA+ ATPase" evidence="1">
    <location>
        <begin position="336"/>
        <end position="513"/>
    </location>
</feature>
<dbReference type="InterPro" id="IPR051347">
    <property type="entry name" value="Circadian_clock_KaiC-rel"/>
</dbReference>
<accession>A0A2K8MHS7</accession>
<dbReference type="RefSeq" id="WP_100282351.1">
    <property type="nucleotide sequence ID" value="NZ_CP024923.1"/>
</dbReference>
<dbReference type="Pfam" id="PF06745">
    <property type="entry name" value="ATPase"/>
    <property type="match status" value="1"/>
</dbReference>